<dbReference type="EMBL" id="CAICTM010000272">
    <property type="protein sequence ID" value="CAB9506616.1"/>
    <property type="molecule type" value="Genomic_DNA"/>
</dbReference>
<dbReference type="Proteomes" id="UP001153069">
    <property type="component" value="Unassembled WGS sequence"/>
</dbReference>
<sequence length="169" mass="19489">MGGAHTTWTSFCHELKHKLVRADHEEGAKQNWNLFLNDHGKRNLPQGYPSSALLYESRRKRNLIVTSQQELLQLLPGSTWRKPNGLETVIFQQGGKFYNNHAGYPIWRENSYQVVPSQSLTITLTWSVDGFQTNIIFESDFGTFQEELNPYDGRWELVALKQHTPGWGI</sequence>
<keyword evidence="2" id="KW-1185">Reference proteome</keyword>
<reference evidence="1" key="1">
    <citation type="submission" date="2020-06" db="EMBL/GenBank/DDBJ databases">
        <authorList>
            <consortium name="Plant Systems Biology data submission"/>
        </authorList>
    </citation>
    <scope>NUCLEOTIDE SEQUENCE</scope>
    <source>
        <strain evidence="1">D6</strain>
    </source>
</reference>
<evidence type="ECO:0000313" key="2">
    <source>
        <dbReference type="Proteomes" id="UP001153069"/>
    </source>
</evidence>
<name>A0A9N8DQE6_9STRA</name>
<organism evidence="1 2">
    <name type="scientific">Seminavis robusta</name>
    <dbReference type="NCBI Taxonomy" id="568900"/>
    <lineage>
        <taxon>Eukaryota</taxon>
        <taxon>Sar</taxon>
        <taxon>Stramenopiles</taxon>
        <taxon>Ochrophyta</taxon>
        <taxon>Bacillariophyta</taxon>
        <taxon>Bacillariophyceae</taxon>
        <taxon>Bacillariophycidae</taxon>
        <taxon>Naviculales</taxon>
        <taxon>Naviculaceae</taxon>
        <taxon>Seminavis</taxon>
    </lineage>
</organism>
<evidence type="ECO:0000313" key="1">
    <source>
        <dbReference type="EMBL" id="CAB9506616.1"/>
    </source>
</evidence>
<protein>
    <submittedName>
        <fullName evidence="1">Uncharacterized protein</fullName>
    </submittedName>
</protein>
<gene>
    <name evidence="1" type="ORF">SEMRO_273_G105040.1</name>
</gene>
<proteinExistence type="predicted"/>
<accession>A0A9N8DQE6</accession>
<dbReference type="AlphaFoldDB" id="A0A9N8DQE6"/>
<comment type="caution">
    <text evidence="1">The sequence shown here is derived from an EMBL/GenBank/DDBJ whole genome shotgun (WGS) entry which is preliminary data.</text>
</comment>